<protein>
    <recommendedName>
        <fullName evidence="5">Aminotransferase-like plant mobile domain-containing protein</fullName>
    </recommendedName>
</protein>
<reference evidence="4" key="1">
    <citation type="journal article" date="2013" name="Science">
        <title>The Amborella genome and the evolution of flowering plants.</title>
        <authorList>
            <consortium name="Amborella Genome Project"/>
        </authorList>
    </citation>
    <scope>NUCLEOTIDE SEQUENCE [LARGE SCALE GENOMIC DNA]</scope>
</reference>
<keyword evidence="4" id="KW-1185">Reference proteome</keyword>
<dbReference type="HOGENOM" id="CLU_1091248_0_0_1"/>
<keyword evidence="2" id="KW-0812">Transmembrane</keyword>
<evidence type="ECO:0000313" key="3">
    <source>
        <dbReference type="EMBL" id="ERN20387.1"/>
    </source>
</evidence>
<evidence type="ECO:0008006" key="5">
    <source>
        <dbReference type="Google" id="ProtNLM"/>
    </source>
</evidence>
<gene>
    <name evidence="3" type="ORF">AMTR_s00068p00052860</name>
</gene>
<organism evidence="3 4">
    <name type="scientific">Amborella trichopoda</name>
    <dbReference type="NCBI Taxonomy" id="13333"/>
    <lineage>
        <taxon>Eukaryota</taxon>
        <taxon>Viridiplantae</taxon>
        <taxon>Streptophyta</taxon>
        <taxon>Embryophyta</taxon>
        <taxon>Tracheophyta</taxon>
        <taxon>Spermatophyta</taxon>
        <taxon>Magnoliopsida</taxon>
        <taxon>Amborellales</taxon>
        <taxon>Amborellaceae</taxon>
        <taxon>Amborella</taxon>
    </lineage>
</organism>
<proteinExistence type="predicted"/>
<evidence type="ECO:0000256" key="1">
    <source>
        <dbReference type="SAM" id="MobiDB-lite"/>
    </source>
</evidence>
<name>U5DFY7_AMBTC</name>
<dbReference type="Proteomes" id="UP000017836">
    <property type="component" value="Unassembled WGS sequence"/>
</dbReference>
<dbReference type="Gramene" id="ERN20387">
    <property type="protein sequence ID" value="ERN20387"/>
    <property type="gene ID" value="AMTR_s00068p00052860"/>
</dbReference>
<evidence type="ECO:0000256" key="2">
    <source>
        <dbReference type="SAM" id="Phobius"/>
    </source>
</evidence>
<feature type="region of interest" description="Disordered" evidence="1">
    <location>
        <begin position="207"/>
        <end position="246"/>
    </location>
</feature>
<accession>U5DFY7</accession>
<sequence length="246" mass="27803">MHLVSTVPTRYLQFFEDIEGASTYVWGAAALAVLYCSLEKACTFKRRQFSVSATLMQIEYAGNLEQNRVFQGIPWLLVRGQADKLDSETGETSMQIKPLTGCLAMTALCLIFNKILTMSCPQRSIRRRVVRAHEPHYIMRSRGYEDQLVSAVKASIVMLAKALTLRQKWYLEVFIRVNNAFEMLSKFVPVDMSDVEAKIEHLQGQYNDEVVPEEGGDDGVGQSSRVVDDLAPSTQHAVEEPRKYNT</sequence>
<keyword evidence="2" id="KW-1133">Transmembrane helix</keyword>
<feature type="transmembrane region" description="Helical" evidence="2">
    <location>
        <begin position="20"/>
        <end position="38"/>
    </location>
</feature>
<dbReference type="EMBL" id="KI392059">
    <property type="protein sequence ID" value="ERN20387.1"/>
    <property type="molecule type" value="Genomic_DNA"/>
</dbReference>
<evidence type="ECO:0000313" key="4">
    <source>
        <dbReference type="Proteomes" id="UP000017836"/>
    </source>
</evidence>
<feature type="compositionally biased region" description="Basic and acidic residues" evidence="1">
    <location>
        <begin position="237"/>
        <end position="246"/>
    </location>
</feature>
<dbReference type="AlphaFoldDB" id="U5DFY7"/>
<keyword evidence="2" id="KW-0472">Membrane</keyword>